<evidence type="ECO:0000256" key="2">
    <source>
        <dbReference type="SAM" id="SignalP"/>
    </source>
</evidence>
<evidence type="ECO:0008006" key="5">
    <source>
        <dbReference type="Google" id="ProtNLM"/>
    </source>
</evidence>
<dbReference type="EMBL" id="VRTY01000007">
    <property type="protein sequence ID" value="TXK51901.1"/>
    <property type="molecule type" value="Genomic_DNA"/>
</dbReference>
<dbReference type="Proteomes" id="UP000321926">
    <property type="component" value="Unassembled WGS sequence"/>
</dbReference>
<feature type="compositionally biased region" description="Polar residues" evidence="1">
    <location>
        <begin position="127"/>
        <end position="143"/>
    </location>
</feature>
<proteinExistence type="predicted"/>
<dbReference type="OrthoDB" id="883917at2"/>
<dbReference type="RefSeq" id="WP_147920269.1">
    <property type="nucleotide sequence ID" value="NZ_VRTY01000007.1"/>
</dbReference>
<accession>A0A5C8KCG1</accession>
<evidence type="ECO:0000313" key="3">
    <source>
        <dbReference type="EMBL" id="TXK51901.1"/>
    </source>
</evidence>
<gene>
    <name evidence="3" type="ORF">FVR03_02910</name>
</gene>
<organism evidence="3 4">
    <name type="scientific">Pontibacter qinzhouensis</name>
    <dbReference type="NCBI Taxonomy" id="2603253"/>
    <lineage>
        <taxon>Bacteria</taxon>
        <taxon>Pseudomonadati</taxon>
        <taxon>Bacteroidota</taxon>
        <taxon>Cytophagia</taxon>
        <taxon>Cytophagales</taxon>
        <taxon>Hymenobacteraceae</taxon>
        <taxon>Pontibacter</taxon>
    </lineage>
</organism>
<protein>
    <recommendedName>
        <fullName evidence="5">DUF4168 domain-containing protein</fullName>
    </recommendedName>
</protein>
<evidence type="ECO:0000313" key="4">
    <source>
        <dbReference type="Proteomes" id="UP000321926"/>
    </source>
</evidence>
<evidence type="ECO:0000256" key="1">
    <source>
        <dbReference type="SAM" id="MobiDB-lite"/>
    </source>
</evidence>
<keyword evidence="2" id="KW-0732">Signal</keyword>
<sequence>MKHILFVLLLAIGTPAAFAQTTSAAKKATPASGKTVEQRAQEITAGMAKHLGLTPDQVKKVGAINLASMQHAEAAKNQYKDNPKMLMQQMDMIGQTRLSQIKEVLSPVQFAQYQQRREEKMGVPKEAQSNPSSAQPGGYQDQN</sequence>
<name>A0A5C8KCG1_9BACT</name>
<reference evidence="3 4" key="1">
    <citation type="submission" date="2019-08" db="EMBL/GenBank/DDBJ databases">
        <authorList>
            <person name="Shi S."/>
        </authorList>
    </citation>
    <scope>NUCLEOTIDE SEQUENCE [LARGE SCALE GENOMIC DNA]</scope>
    <source>
        <strain evidence="3 4">GY10130</strain>
    </source>
</reference>
<feature type="chain" id="PRO_5022740539" description="DUF4168 domain-containing protein" evidence="2">
    <location>
        <begin position="20"/>
        <end position="143"/>
    </location>
</feature>
<feature type="signal peptide" evidence="2">
    <location>
        <begin position="1"/>
        <end position="19"/>
    </location>
</feature>
<keyword evidence="4" id="KW-1185">Reference proteome</keyword>
<feature type="region of interest" description="Disordered" evidence="1">
    <location>
        <begin position="115"/>
        <end position="143"/>
    </location>
</feature>
<comment type="caution">
    <text evidence="3">The sequence shown here is derived from an EMBL/GenBank/DDBJ whole genome shotgun (WGS) entry which is preliminary data.</text>
</comment>
<dbReference type="AlphaFoldDB" id="A0A5C8KCG1"/>